<organism evidence="9">
    <name type="scientific">Ditylum brightwellii</name>
    <dbReference type="NCBI Taxonomy" id="49249"/>
    <lineage>
        <taxon>Eukaryota</taxon>
        <taxon>Sar</taxon>
        <taxon>Stramenopiles</taxon>
        <taxon>Ochrophyta</taxon>
        <taxon>Bacillariophyta</taxon>
        <taxon>Mediophyceae</taxon>
        <taxon>Lithodesmiophycidae</taxon>
        <taxon>Lithodesmiales</taxon>
        <taxon>Lithodesmiaceae</taxon>
        <taxon>Ditylum</taxon>
    </lineage>
</organism>
<dbReference type="GO" id="GO:0043527">
    <property type="term" value="C:tRNA methyltransferase complex"/>
    <property type="evidence" value="ECO:0007669"/>
    <property type="project" value="TreeGrafter"/>
</dbReference>
<dbReference type="EMBL" id="HBGN01026444">
    <property type="protein sequence ID" value="CAD9341882.1"/>
    <property type="molecule type" value="Transcribed_RNA"/>
</dbReference>
<proteinExistence type="predicted"/>
<keyword evidence="4" id="KW-0808">Transferase</keyword>
<feature type="signal peptide" evidence="8">
    <location>
        <begin position="1"/>
        <end position="19"/>
    </location>
</feature>
<dbReference type="PROSITE" id="PS51625">
    <property type="entry name" value="SAM_MT_TRMB"/>
    <property type="match status" value="1"/>
</dbReference>
<keyword evidence="8" id="KW-0732">Signal</keyword>
<dbReference type="GO" id="GO:0008176">
    <property type="term" value="F:tRNA (guanine(46)-N7)-methyltransferase activity"/>
    <property type="evidence" value="ECO:0007669"/>
    <property type="project" value="UniProtKB-EC"/>
</dbReference>
<protein>
    <recommendedName>
        <fullName evidence="2">tRNA (guanine(46)-N(7))-methyltransferase</fullName>
        <ecNumber evidence="2">2.1.1.33</ecNumber>
    </recommendedName>
</protein>
<evidence type="ECO:0000313" key="9">
    <source>
        <dbReference type="EMBL" id="CAD9341882.1"/>
    </source>
</evidence>
<dbReference type="PANTHER" id="PTHR23417:SF21">
    <property type="entry name" value="TRNA (GUANINE-N(7)-)-METHYLTRANSFERASE"/>
    <property type="match status" value="1"/>
</dbReference>
<evidence type="ECO:0000256" key="3">
    <source>
        <dbReference type="ARBA" id="ARBA00022603"/>
    </source>
</evidence>
<accession>A0A7S2EKE1</accession>
<dbReference type="Gene3D" id="3.40.50.150">
    <property type="entry name" value="Vaccinia Virus protein VP39"/>
    <property type="match status" value="1"/>
</dbReference>
<keyword evidence="5" id="KW-0949">S-adenosyl-L-methionine</keyword>
<dbReference type="Pfam" id="PF02390">
    <property type="entry name" value="Methyltransf_4"/>
    <property type="match status" value="1"/>
</dbReference>
<feature type="chain" id="PRO_5031543683" description="tRNA (guanine(46)-N(7))-methyltransferase" evidence="8">
    <location>
        <begin position="20"/>
        <end position="339"/>
    </location>
</feature>
<dbReference type="PANTHER" id="PTHR23417">
    <property type="entry name" value="3-DEOXY-D-MANNO-OCTULOSONIC-ACID TRANSFERASE/TRNA GUANINE-N 7 - -METHYLTRANSFERASE"/>
    <property type="match status" value="1"/>
</dbReference>
<feature type="compositionally biased region" description="Basic and acidic residues" evidence="7">
    <location>
        <begin position="59"/>
        <end position="76"/>
    </location>
</feature>
<keyword evidence="6" id="KW-0819">tRNA processing</keyword>
<dbReference type="SUPFAM" id="SSF53335">
    <property type="entry name" value="S-adenosyl-L-methionine-dependent methyltransferases"/>
    <property type="match status" value="1"/>
</dbReference>
<keyword evidence="3" id="KW-0489">Methyltransferase</keyword>
<name>A0A7S2EKE1_9STRA</name>
<dbReference type="CDD" id="cd02440">
    <property type="entry name" value="AdoMet_MTases"/>
    <property type="match status" value="1"/>
</dbReference>
<evidence type="ECO:0000256" key="1">
    <source>
        <dbReference type="ARBA" id="ARBA00000142"/>
    </source>
</evidence>
<comment type="catalytic activity">
    <reaction evidence="1">
        <text>guanosine(46) in tRNA + S-adenosyl-L-methionine = N(7)-methylguanosine(46) in tRNA + S-adenosyl-L-homocysteine</text>
        <dbReference type="Rhea" id="RHEA:42708"/>
        <dbReference type="Rhea" id="RHEA-COMP:10188"/>
        <dbReference type="Rhea" id="RHEA-COMP:10189"/>
        <dbReference type="ChEBI" id="CHEBI:57856"/>
        <dbReference type="ChEBI" id="CHEBI:59789"/>
        <dbReference type="ChEBI" id="CHEBI:74269"/>
        <dbReference type="ChEBI" id="CHEBI:74480"/>
        <dbReference type="EC" id="2.1.1.33"/>
    </reaction>
</comment>
<dbReference type="EC" id="2.1.1.33" evidence="2"/>
<reference evidence="9" key="1">
    <citation type="submission" date="2021-01" db="EMBL/GenBank/DDBJ databases">
        <authorList>
            <person name="Corre E."/>
            <person name="Pelletier E."/>
            <person name="Niang G."/>
            <person name="Scheremetjew M."/>
            <person name="Finn R."/>
            <person name="Kale V."/>
            <person name="Holt S."/>
            <person name="Cochrane G."/>
            <person name="Meng A."/>
            <person name="Brown T."/>
            <person name="Cohen L."/>
        </authorList>
    </citation>
    <scope>NUCLEOTIDE SEQUENCE</scope>
    <source>
        <strain evidence="9">Pop2</strain>
    </source>
</reference>
<dbReference type="AlphaFoldDB" id="A0A7S2EKE1"/>
<dbReference type="InterPro" id="IPR029063">
    <property type="entry name" value="SAM-dependent_MTases_sf"/>
</dbReference>
<evidence type="ECO:0000256" key="8">
    <source>
        <dbReference type="SAM" id="SignalP"/>
    </source>
</evidence>
<feature type="region of interest" description="Disordered" evidence="7">
    <location>
        <begin position="56"/>
        <end position="76"/>
    </location>
</feature>
<evidence type="ECO:0000256" key="6">
    <source>
        <dbReference type="ARBA" id="ARBA00022694"/>
    </source>
</evidence>
<gene>
    <name evidence="9" type="ORF">DBRI1063_LOCUS17019</name>
</gene>
<evidence type="ECO:0000256" key="4">
    <source>
        <dbReference type="ARBA" id="ARBA00022679"/>
    </source>
</evidence>
<evidence type="ECO:0000256" key="2">
    <source>
        <dbReference type="ARBA" id="ARBA00011977"/>
    </source>
</evidence>
<sequence>MRFSLVAFLLPWCSKTASGFSPSFYSSIATSFYHHQHNMMHCKQMITVTSPLKVTATKENSENTETQKEKERKEEELTLSPWSMTQEKGGGINEARFRQHVNPLSRKYQMQTELPPNWPADGSTFADPSLPLYLDIGCGKGGFLLDLATKRVKEEEEGNIQKMNYLGLEIRPNVVAYAQERVPKWNLAGKLSFVGCNANVDLDRILSLYCSEEKNNAPLEYVSIQYPDPHFKNRHEKRRVVTPELVSTVAKYLPEGKVVFLQSDIQSVLDTMRERFREQSIYFEDEIESVEEYMDVNPLGVPTERELSVLKKDLPVFRTILRRTSVPFDATAMVDEEIE</sequence>
<evidence type="ECO:0000256" key="5">
    <source>
        <dbReference type="ARBA" id="ARBA00022691"/>
    </source>
</evidence>
<dbReference type="InterPro" id="IPR003358">
    <property type="entry name" value="tRNA_(Gua-N-7)_MeTrfase_Trmb"/>
</dbReference>
<evidence type="ECO:0000256" key="7">
    <source>
        <dbReference type="SAM" id="MobiDB-lite"/>
    </source>
</evidence>